<keyword evidence="7 8" id="KW-0408">Iron</keyword>
<organism evidence="11 12">
    <name type="scientific">Sinimarinibacterium flocculans</name>
    <dbReference type="NCBI Taxonomy" id="985250"/>
    <lineage>
        <taxon>Bacteria</taxon>
        <taxon>Pseudomonadati</taxon>
        <taxon>Pseudomonadota</taxon>
        <taxon>Gammaproteobacteria</taxon>
        <taxon>Nevskiales</taxon>
        <taxon>Nevskiaceae</taxon>
        <taxon>Sinimarinibacterium</taxon>
    </lineage>
</organism>
<dbReference type="OrthoDB" id="9800607at2"/>
<comment type="caution">
    <text evidence="11">The sequence shown here is derived from an EMBL/GenBank/DDBJ whole genome shotgun (WGS) entry which is preliminary data.</text>
</comment>
<dbReference type="InterPro" id="IPR050526">
    <property type="entry name" value="Rubredoxin_ET"/>
</dbReference>
<name>A0A318E6Z3_9GAMM</name>
<dbReference type="PANTHER" id="PTHR47627:SF1">
    <property type="entry name" value="RUBREDOXIN-1-RELATED"/>
    <property type="match status" value="1"/>
</dbReference>
<evidence type="ECO:0000256" key="4">
    <source>
        <dbReference type="ARBA" id="ARBA00022448"/>
    </source>
</evidence>
<feature type="binding site" evidence="9">
    <location>
        <position position="8"/>
    </location>
    <ligand>
        <name>Fe cation</name>
        <dbReference type="ChEBI" id="CHEBI:24875"/>
    </ligand>
</feature>
<dbReference type="GO" id="GO:0005506">
    <property type="term" value="F:iron ion binding"/>
    <property type="evidence" value="ECO:0007669"/>
    <property type="project" value="InterPro"/>
</dbReference>
<dbReference type="GO" id="GO:0009055">
    <property type="term" value="F:electron transfer activity"/>
    <property type="evidence" value="ECO:0007669"/>
    <property type="project" value="InterPro"/>
</dbReference>
<evidence type="ECO:0000256" key="1">
    <source>
        <dbReference type="ARBA" id="ARBA00002792"/>
    </source>
</evidence>
<proteinExistence type="inferred from homology"/>
<evidence type="ECO:0000259" key="10">
    <source>
        <dbReference type="PROSITE" id="PS50903"/>
    </source>
</evidence>
<feature type="binding site" evidence="9">
    <location>
        <position position="44"/>
    </location>
    <ligand>
        <name>Fe cation</name>
        <dbReference type="ChEBI" id="CHEBI:24875"/>
    </ligand>
</feature>
<gene>
    <name evidence="11" type="ORF">C8D93_11233</name>
</gene>
<comment type="pathway">
    <text evidence="2">Hydrocarbon metabolism; alkane degradation.</text>
</comment>
<dbReference type="SUPFAM" id="SSF57802">
    <property type="entry name" value="Rubredoxin-like"/>
    <property type="match status" value="1"/>
</dbReference>
<dbReference type="PRINTS" id="PR00163">
    <property type="entry name" value="RUBREDOXIN"/>
</dbReference>
<evidence type="ECO:0000256" key="3">
    <source>
        <dbReference type="ARBA" id="ARBA00005337"/>
    </source>
</evidence>
<evidence type="ECO:0000313" key="11">
    <source>
        <dbReference type="EMBL" id="PXV64583.1"/>
    </source>
</evidence>
<dbReference type="Pfam" id="PF00301">
    <property type="entry name" value="Rubredoxin"/>
    <property type="match status" value="1"/>
</dbReference>
<evidence type="ECO:0000256" key="7">
    <source>
        <dbReference type="ARBA" id="ARBA00023004"/>
    </source>
</evidence>
<dbReference type="GO" id="GO:0043448">
    <property type="term" value="P:alkane catabolic process"/>
    <property type="evidence" value="ECO:0007669"/>
    <property type="project" value="TreeGrafter"/>
</dbReference>
<protein>
    <recommendedName>
        <fullName evidence="8">Rubredoxin</fullName>
    </recommendedName>
</protein>
<dbReference type="AlphaFoldDB" id="A0A318E6Z3"/>
<feature type="binding site" evidence="9">
    <location>
        <position position="11"/>
    </location>
    <ligand>
        <name>Fe cation</name>
        <dbReference type="ChEBI" id="CHEBI:24875"/>
    </ligand>
</feature>
<keyword evidence="6 8" id="KW-0249">Electron transport</keyword>
<dbReference type="CDD" id="cd00730">
    <property type="entry name" value="rubredoxin"/>
    <property type="match status" value="1"/>
</dbReference>
<evidence type="ECO:0000256" key="2">
    <source>
        <dbReference type="ARBA" id="ARBA00004933"/>
    </source>
</evidence>
<dbReference type="PIRSF" id="PIRSF000071">
    <property type="entry name" value="Rubredoxin"/>
    <property type="match status" value="1"/>
</dbReference>
<dbReference type="RefSeq" id="WP_110266587.1">
    <property type="nucleotide sequence ID" value="NZ_CAKZQT010000005.1"/>
</dbReference>
<comment type="cofactor">
    <cofactor evidence="8 9">
        <name>Fe(3+)</name>
        <dbReference type="ChEBI" id="CHEBI:29034"/>
    </cofactor>
    <text evidence="8 9">Binds 1 Fe(3+) ion per subunit.</text>
</comment>
<dbReference type="InterPro" id="IPR024934">
    <property type="entry name" value="Rubredoxin-like_dom"/>
</dbReference>
<dbReference type="PROSITE" id="PS50903">
    <property type="entry name" value="RUBREDOXIN_LIKE"/>
    <property type="match status" value="1"/>
</dbReference>
<dbReference type="Gene3D" id="2.20.28.10">
    <property type="match status" value="1"/>
</dbReference>
<evidence type="ECO:0000256" key="5">
    <source>
        <dbReference type="ARBA" id="ARBA00022723"/>
    </source>
</evidence>
<dbReference type="InterPro" id="IPR018527">
    <property type="entry name" value="Rubredoxin_Fe_BS"/>
</dbReference>
<accession>A0A318E6Z3</accession>
<dbReference type="EMBL" id="QICN01000012">
    <property type="protein sequence ID" value="PXV64583.1"/>
    <property type="molecule type" value="Genomic_DNA"/>
</dbReference>
<evidence type="ECO:0000256" key="9">
    <source>
        <dbReference type="PIRSR" id="PIRSR000071-1"/>
    </source>
</evidence>
<keyword evidence="5 8" id="KW-0479">Metal-binding</keyword>
<sequence>MANKKWRCLICDFVYEEEKGLPDEGIAPGTPWEDVPESWTCPDCGASKGDFMMVED</sequence>
<dbReference type="InterPro" id="IPR024935">
    <property type="entry name" value="Rubredoxin_dom"/>
</dbReference>
<dbReference type="FunFam" id="2.20.28.10:FF:000001">
    <property type="entry name" value="Rubredoxin"/>
    <property type="match status" value="1"/>
</dbReference>
<keyword evidence="4 8" id="KW-0813">Transport</keyword>
<dbReference type="PANTHER" id="PTHR47627">
    <property type="entry name" value="RUBREDOXIN"/>
    <property type="match status" value="1"/>
</dbReference>
<keyword evidence="12" id="KW-1185">Reference proteome</keyword>
<evidence type="ECO:0000313" key="12">
    <source>
        <dbReference type="Proteomes" id="UP000248330"/>
    </source>
</evidence>
<comment type="function">
    <text evidence="1">Involved in the hydrocarbon hydroxylating system, which transfers electrons from NADH to rubredoxin reductase and then through rubredoxin to alkane 1 monooxygenase.</text>
</comment>
<comment type="similarity">
    <text evidence="3 8">Belongs to the rubredoxin family.</text>
</comment>
<dbReference type="PROSITE" id="PS00202">
    <property type="entry name" value="RUBREDOXIN"/>
    <property type="match status" value="1"/>
</dbReference>
<evidence type="ECO:0000256" key="8">
    <source>
        <dbReference type="PIRNR" id="PIRNR000071"/>
    </source>
</evidence>
<reference evidence="11 12" key="1">
    <citation type="submission" date="2018-04" db="EMBL/GenBank/DDBJ databases">
        <title>Genomic Encyclopedia of Type Strains, Phase IV (KMG-IV): sequencing the most valuable type-strain genomes for metagenomic binning, comparative biology and taxonomic classification.</title>
        <authorList>
            <person name="Goeker M."/>
        </authorList>
    </citation>
    <scope>NUCLEOTIDE SEQUENCE [LARGE SCALE GENOMIC DNA]</scope>
    <source>
        <strain evidence="11 12">DSM 104150</strain>
    </source>
</reference>
<evidence type="ECO:0000256" key="6">
    <source>
        <dbReference type="ARBA" id="ARBA00022982"/>
    </source>
</evidence>
<dbReference type="Proteomes" id="UP000248330">
    <property type="component" value="Unassembled WGS sequence"/>
</dbReference>
<feature type="domain" description="Rubredoxin-like" evidence="10">
    <location>
        <begin position="3"/>
        <end position="54"/>
    </location>
</feature>
<feature type="binding site" evidence="9">
    <location>
        <position position="41"/>
    </location>
    <ligand>
        <name>Fe cation</name>
        <dbReference type="ChEBI" id="CHEBI:24875"/>
    </ligand>
</feature>
<dbReference type="InterPro" id="IPR024922">
    <property type="entry name" value="Rubredoxin"/>
</dbReference>